<feature type="transmembrane region" description="Helical" evidence="1">
    <location>
        <begin position="90"/>
        <end position="110"/>
    </location>
</feature>
<proteinExistence type="predicted"/>
<protein>
    <submittedName>
        <fullName evidence="2">Uncharacterized protein</fullName>
    </submittedName>
</protein>
<dbReference type="RefSeq" id="WP_170054871.1">
    <property type="nucleotide sequence ID" value="NZ_JABBKX010000005.1"/>
</dbReference>
<keyword evidence="1" id="KW-1133">Transmembrane helix</keyword>
<gene>
    <name evidence="2" type="ORF">GWK16_15415</name>
</gene>
<accession>A0A848EGV3</accession>
<evidence type="ECO:0000313" key="3">
    <source>
        <dbReference type="Proteomes" id="UP000548582"/>
    </source>
</evidence>
<dbReference type="EMBL" id="JABBKX010000005">
    <property type="protein sequence ID" value="NMJ42635.1"/>
    <property type="molecule type" value="Genomic_DNA"/>
</dbReference>
<dbReference type="AlphaFoldDB" id="A0A848EGV3"/>
<evidence type="ECO:0000313" key="2">
    <source>
        <dbReference type="EMBL" id="NMJ42635.1"/>
    </source>
</evidence>
<evidence type="ECO:0000256" key="1">
    <source>
        <dbReference type="SAM" id="Phobius"/>
    </source>
</evidence>
<keyword evidence="3" id="KW-1185">Reference proteome</keyword>
<reference evidence="2 3" key="1">
    <citation type="submission" date="2020-03" db="EMBL/GenBank/DDBJ databases">
        <authorList>
            <person name="Sun Q."/>
        </authorList>
    </citation>
    <scope>NUCLEOTIDE SEQUENCE [LARGE SCALE GENOMIC DNA]</scope>
    <source>
        <strain evidence="2 3">JC162</strain>
    </source>
</reference>
<keyword evidence="1" id="KW-0812">Transmembrane</keyword>
<name>A0A848EGV3_9PROT</name>
<dbReference type="Proteomes" id="UP000548582">
    <property type="component" value="Unassembled WGS sequence"/>
</dbReference>
<organism evidence="2 3">
    <name type="scientific">Neoroseomonas marina</name>
    <dbReference type="NCBI Taxonomy" id="1232220"/>
    <lineage>
        <taxon>Bacteria</taxon>
        <taxon>Pseudomonadati</taxon>
        <taxon>Pseudomonadota</taxon>
        <taxon>Alphaproteobacteria</taxon>
        <taxon>Acetobacterales</taxon>
        <taxon>Acetobacteraceae</taxon>
        <taxon>Neoroseomonas</taxon>
    </lineage>
</organism>
<comment type="caution">
    <text evidence="2">The sequence shown here is derived from an EMBL/GenBank/DDBJ whole genome shotgun (WGS) entry which is preliminary data.</text>
</comment>
<keyword evidence="1" id="KW-0472">Membrane</keyword>
<sequence>MAYLAAALVAILGLAAAVLGGAFAMALARLRRPFREALRDESPDGVRARAAKAVEAIRNPLLKRIVTRRIGEMIGVAVVKRLVEQLDAAVFWYSALAVLGGAAVLFSFFVPRLLA</sequence>